<evidence type="ECO:0000313" key="3">
    <source>
        <dbReference type="Proteomes" id="UP000219252"/>
    </source>
</evidence>
<accession>A0A285UEX9</accession>
<organism evidence="2 3">
    <name type="scientific">Ureibacillus acetophenoni</name>
    <dbReference type="NCBI Taxonomy" id="614649"/>
    <lineage>
        <taxon>Bacteria</taxon>
        <taxon>Bacillati</taxon>
        <taxon>Bacillota</taxon>
        <taxon>Bacilli</taxon>
        <taxon>Bacillales</taxon>
        <taxon>Caryophanaceae</taxon>
        <taxon>Ureibacillus</taxon>
    </lineage>
</organism>
<dbReference type="GO" id="GO:0008757">
    <property type="term" value="F:S-adenosylmethionine-dependent methyltransferase activity"/>
    <property type="evidence" value="ECO:0007669"/>
    <property type="project" value="InterPro"/>
</dbReference>
<feature type="domain" description="Methyltransferase type 11" evidence="1">
    <location>
        <begin position="47"/>
        <end position="141"/>
    </location>
</feature>
<dbReference type="PANTHER" id="PTHR43861:SF1">
    <property type="entry name" value="TRANS-ACONITATE 2-METHYLTRANSFERASE"/>
    <property type="match status" value="1"/>
</dbReference>
<dbReference type="InterPro" id="IPR029063">
    <property type="entry name" value="SAM-dependent_MTases_sf"/>
</dbReference>
<dbReference type="CDD" id="cd02440">
    <property type="entry name" value="AdoMet_MTases"/>
    <property type="match status" value="1"/>
</dbReference>
<evidence type="ECO:0000313" key="2">
    <source>
        <dbReference type="EMBL" id="SOC39938.1"/>
    </source>
</evidence>
<dbReference type="GO" id="GO:0032259">
    <property type="term" value="P:methylation"/>
    <property type="evidence" value="ECO:0007669"/>
    <property type="project" value="UniProtKB-KW"/>
</dbReference>
<dbReference type="InterPro" id="IPR013216">
    <property type="entry name" value="Methyltransf_11"/>
</dbReference>
<name>A0A285UEX9_9BACL</name>
<evidence type="ECO:0000259" key="1">
    <source>
        <dbReference type="Pfam" id="PF08241"/>
    </source>
</evidence>
<dbReference type="EMBL" id="OBQC01000006">
    <property type="protein sequence ID" value="SOC39938.1"/>
    <property type="molecule type" value="Genomic_DNA"/>
</dbReference>
<keyword evidence="2" id="KW-0808">Transferase</keyword>
<reference evidence="3" key="1">
    <citation type="submission" date="2017-08" db="EMBL/GenBank/DDBJ databases">
        <authorList>
            <person name="Varghese N."/>
            <person name="Submissions S."/>
        </authorList>
    </citation>
    <scope>NUCLEOTIDE SEQUENCE [LARGE SCALE GENOMIC DNA]</scope>
    <source>
        <strain evidence="3">JC23</strain>
    </source>
</reference>
<dbReference type="Gene3D" id="3.40.50.150">
    <property type="entry name" value="Vaccinia Virus protein VP39"/>
    <property type="match status" value="1"/>
</dbReference>
<protein>
    <submittedName>
        <fullName evidence="2">Methyltransferase family protein</fullName>
    </submittedName>
</protein>
<dbReference type="PANTHER" id="PTHR43861">
    <property type="entry name" value="TRANS-ACONITATE 2-METHYLTRANSFERASE-RELATED"/>
    <property type="match status" value="1"/>
</dbReference>
<dbReference type="AlphaFoldDB" id="A0A285UEX9"/>
<dbReference type="SUPFAM" id="SSF53335">
    <property type="entry name" value="S-adenosyl-L-methionine-dependent methyltransferases"/>
    <property type="match status" value="1"/>
</dbReference>
<dbReference type="Pfam" id="PF08241">
    <property type="entry name" value="Methyltransf_11"/>
    <property type="match status" value="1"/>
</dbReference>
<dbReference type="RefSeq" id="WP_097149574.1">
    <property type="nucleotide sequence ID" value="NZ_OBQC01000006.1"/>
</dbReference>
<proteinExistence type="predicted"/>
<dbReference type="OrthoDB" id="9791837at2"/>
<keyword evidence="3" id="KW-1185">Reference proteome</keyword>
<dbReference type="Proteomes" id="UP000219252">
    <property type="component" value="Unassembled WGS sequence"/>
</dbReference>
<gene>
    <name evidence="2" type="ORF">SAMN05877842_106197</name>
</gene>
<sequence>MKQNIYDNPVFFEGYTSKRETGLTINDFVEQPSIKSLIPNLEGKTVLDLGCGAGGLTKYCADNGASKVVGIDISSNMINKAKHDNSHEKIEYICTAIEDLNLNEQTFDIIISSLAVHYVEDYPKLVENVRNLLKGNGLFIFSTEHPISTARRQLTRTSKNWITDDEGNRLHWAIDHYHEEGKRAFHWLVDGVVMYHRSLSTLINTLIENGLVLEKVLEPQSTPEGLEKIPKLINEQRRPSFIVIKSRKSN</sequence>
<keyword evidence="2" id="KW-0489">Methyltransferase</keyword>